<evidence type="ECO:0000313" key="3">
    <source>
        <dbReference type="Proteomes" id="UP000324638"/>
    </source>
</evidence>
<dbReference type="RefSeq" id="WP_147739552.1">
    <property type="nucleotide sequence ID" value="NZ_SAXU01000001.1"/>
</dbReference>
<protein>
    <recommendedName>
        <fullName evidence="4">Zinc ribbon domain-containing protein</fullName>
    </recommendedName>
</protein>
<organism evidence="2 3">
    <name type="scientific">Brachyspira aalborgi</name>
    <dbReference type="NCBI Taxonomy" id="29522"/>
    <lineage>
        <taxon>Bacteria</taxon>
        <taxon>Pseudomonadati</taxon>
        <taxon>Spirochaetota</taxon>
        <taxon>Spirochaetia</taxon>
        <taxon>Brachyspirales</taxon>
        <taxon>Brachyspiraceae</taxon>
        <taxon>Brachyspira</taxon>
    </lineage>
</organism>
<dbReference type="AlphaFoldDB" id="A0A5C8D8P8"/>
<comment type="caution">
    <text evidence="2">The sequence shown here is derived from an EMBL/GenBank/DDBJ whole genome shotgun (WGS) entry which is preliminary data.</text>
</comment>
<keyword evidence="1" id="KW-0175">Coiled coil</keyword>
<feature type="coiled-coil region" evidence="1">
    <location>
        <begin position="261"/>
        <end position="306"/>
    </location>
</feature>
<reference evidence="2 3" key="1">
    <citation type="journal article" date="1992" name="Lakartidningen">
        <title>[Penicillin V and not amoxicillin is the first choice preparation in acute otitis].</title>
        <authorList>
            <person name="Kamme C."/>
            <person name="Lundgren K."/>
            <person name="Prellner K."/>
        </authorList>
    </citation>
    <scope>NUCLEOTIDE SEQUENCE [LARGE SCALE GENOMIC DNA]</scope>
    <source>
        <strain evidence="2 3">513A</strain>
    </source>
</reference>
<name>A0A5C8D8P8_9SPIR</name>
<proteinExistence type="predicted"/>
<evidence type="ECO:0000313" key="2">
    <source>
        <dbReference type="EMBL" id="TXJ21650.1"/>
    </source>
</evidence>
<dbReference type="EMBL" id="SAXU01000001">
    <property type="protein sequence ID" value="TXJ21650.1"/>
    <property type="molecule type" value="Genomic_DNA"/>
</dbReference>
<evidence type="ECO:0008006" key="4">
    <source>
        <dbReference type="Google" id="ProtNLM"/>
    </source>
</evidence>
<accession>A0A5C8D8P8</accession>
<sequence length="309" mass="36547">MIDFVKFVGYYYKCKSCGEIFVSERKGKFAKLIEVFEKTSKPPICKDPPDQTDWHENIGIIFEKEEPLKCPKCGSDKVREMPFYAAEKVAEVIKDIFKKNEKTDNEIRETKHYDSEDNSISQLQNLNSILNDIKESKKPRLKELENLFISKLEEVFNSIESFIKENNQLEEFNSYSLKANCDKLIKDFKNSFYDDINNKISLSDYKCLSILEIKASEKRLVEMNSYIDEIIKNSFDKYFDDLDFITNNTIEFIQRNINRVMKNNEDSIKNIKKEIEENANLNESEIEEKRKEYDKKEEIINNLLETIKN</sequence>
<gene>
    <name evidence="2" type="ORF">EPJ79_11205</name>
</gene>
<evidence type="ECO:0000256" key="1">
    <source>
        <dbReference type="SAM" id="Coils"/>
    </source>
</evidence>
<dbReference type="Proteomes" id="UP000324638">
    <property type="component" value="Unassembled WGS sequence"/>
</dbReference>